<protein>
    <submittedName>
        <fullName evidence="2">Uncharacterized protein</fullName>
    </submittedName>
</protein>
<reference evidence="2 3" key="1">
    <citation type="submission" date="2014-04" db="EMBL/GenBank/DDBJ databases">
        <authorList>
            <consortium name="DOE Joint Genome Institute"/>
            <person name="Kuo A."/>
            <person name="Kohler A."/>
            <person name="Nagy L.G."/>
            <person name="Floudas D."/>
            <person name="Copeland A."/>
            <person name="Barry K.W."/>
            <person name="Cichocki N."/>
            <person name="Veneault-Fourrey C."/>
            <person name="LaButti K."/>
            <person name="Lindquist E.A."/>
            <person name="Lipzen A."/>
            <person name="Lundell T."/>
            <person name="Morin E."/>
            <person name="Murat C."/>
            <person name="Sun H."/>
            <person name="Tunlid A."/>
            <person name="Henrissat B."/>
            <person name="Grigoriev I.V."/>
            <person name="Hibbett D.S."/>
            <person name="Martin F."/>
            <person name="Nordberg H.P."/>
            <person name="Cantor M.N."/>
            <person name="Hua S.X."/>
        </authorList>
    </citation>
    <scope>NUCLEOTIDE SEQUENCE [LARGE SCALE GENOMIC DNA]</scope>
    <source>
        <strain evidence="2 3">Foug A</strain>
    </source>
</reference>
<gene>
    <name evidence="2" type="ORF">SCLCIDRAFT_1212162</name>
</gene>
<dbReference type="HOGENOM" id="CLU_2265311_0_0_1"/>
<feature type="compositionally biased region" description="Basic and acidic residues" evidence="1">
    <location>
        <begin position="46"/>
        <end position="55"/>
    </location>
</feature>
<evidence type="ECO:0000313" key="2">
    <source>
        <dbReference type="EMBL" id="KIM65420.1"/>
    </source>
</evidence>
<dbReference type="AlphaFoldDB" id="A0A0C3DXX2"/>
<dbReference type="Proteomes" id="UP000053989">
    <property type="component" value="Unassembled WGS sequence"/>
</dbReference>
<feature type="compositionally biased region" description="Basic and acidic residues" evidence="1">
    <location>
        <begin position="21"/>
        <end position="32"/>
    </location>
</feature>
<accession>A0A0C3DXX2</accession>
<reference evidence="3" key="2">
    <citation type="submission" date="2015-01" db="EMBL/GenBank/DDBJ databases">
        <title>Evolutionary Origins and Diversification of the Mycorrhizal Mutualists.</title>
        <authorList>
            <consortium name="DOE Joint Genome Institute"/>
            <consortium name="Mycorrhizal Genomics Consortium"/>
            <person name="Kohler A."/>
            <person name="Kuo A."/>
            <person name="Nagy L.G."/>
            <person name="Floudas D."/>
            <person name="Copeland A."/>
            <person name="Barry K.W."/>
            <person name="Cichocki N."/>
            <person name="Veneault-Fourrey C."/>
            <person name="LaButti K."/>
            <person name="Lindquist E.A."/>
            <person name="Lipzen A."/>
            <person name="Lundell T."/>
            <person name="Morin E."/>
            <person name="Murat C."/>
            <person name="Riley R."/>
            <person name="Ohm R."/>
            <person name="Sun H."/>
            <person name="Tunlid A."/>
            <person name="Henrissat B."/>
            <person name="Grigoriev I.V."/>
            <person name="Hibbett D.S."/>
            <person name="Martin F."/>
        </authorList>
    </citation>
    <scope>NUCLEOTIDE SEQUENCE [LARGE SCALE GENOMIC DNA]</scope>
    <source>
        <strain evidence="3">Foug A</strain>
    </source>
</reference>
<dbReference type="InParanoid" id="A0A0C3DXX2"/>
<sequence length="103" mass="11412">MDSSGKEESLLEVGCSKPAYGKRDPAIADKEAVAGPGRQSGHRKLARGETPEKRWQQGLTRSEQIGELAQDCSTMRRRGQLWWRRGRNLKGRVVGFVTMISGA</sequence>
<dbReference type="EMBL" id="KN822022">
    <property type="protein sequence ID" value="KIM65420.1"/>
    <property type="molecule type" value="Genomic_DNA"/>
</dbReference>
<proteinExistence type="predicted"/>
<organism evidence="2 3">
    <name type="scientific">Scleroderma citrinum Foug A</name>
    <dbReference type="NCBI Taxonomy" id="1036808"/>
    <lineage>
        <taxon>Eukaryota</taxon>
        <taxon>Fungi</taxon>
        <taxon>Dikarya</taxon>
        <taxon>Basidiomycota</taxon>
        <taxon>Agaricomycotina</taxon>
        <taxon>Agaricomycetes</taxon>
        <taxon>Agaricomycetidae</taxon>
        <taxon>Boletales</taxon>
        <taxon>Sclerodermatineae</taxon>
        <taxon>Sclerodermataceae</taxon>
        <taxon>Scleroderma</taxon>
    </lineage>
</organism>
<feature type="region of interest" description="Disordered" evidence="1">
    <location>
        <begin position="20"/>
        <end position="57"/>
    </location>
</feature>
<evidence type="ECO:0000256" key="1">
    <source>
        <dbReference type="SAM" id="MobiDB-lite"/>
    </source>
</evidence>
<keyword evidence="3" id="KW-1185">Reference proteome</keyword>
<name>A0A0C3DXX2_9AGAM</name>
<evidence type="ECO:0000313" key="3">
    <source>
        <dbReference type="Proteomes" id="UP000053989"/>
    </source>
</evidence>